<protein>
    <recommendedName>
        <fullName evidence="2">BD-FAE-like domain-containing protein</fullName>
    </recommendedName>
</protein>
<gene>
    <name evidence="3" type="ORF">PAXRUDRAFT_132439</name>
</gene>
<dbReference type="InParanoid" id="A0A0D0E9D1"/>
<sequence>MELIECLDIPYILSEPQNPFHTFDVYIPKHLQDASHQHDAGSYLICLVHGGAWRCEDKADYADLARKLAISTGYPVALPNYRLTPTEPTADNFLRHPEHARDVLRFLEFIRSWYGRDNGAGRELLPCQPRKLFLVGHSCSAHILCSIFMCMPGENLHPSDELVRSTTAFVMSEGIYDIDLLLSSFPTYRTWFIEHTFGKKDSYEDVSVIRATMNAKGDHIRWLIIHSQGDTLVDERQSSAMYDYLSATLRPVAKTFDKLGDEHNVILQGPQYVEIISQYIKGVVGAK</sequence>
<name>A0A0D0E9D1_9AGAM</name>
<dbReference type="Pfam" id="PF20434">
    <property type="entry name" value="BD-FAE"/>
    <property type="match status" value="1"/>
</dbReference>
<dbReference type="OrthoDB" id="6495301at2759"/>
<dbReference type="STRING" id="930991.A0A0D0E9D1"/>
<dbReference type="GO" id="GO:0016787">
    <property type="term" value="F:hydrolase activity"/>
    <property type="evidence" value="ECO:0007669"/>
    <property type="project" value="UniProtKB-KW"/>
</dbReference>
<proteinExistence type="predicted"/>
<reference evidence="4" key="2">
    <citation type="submission" date="2015-01" db="EMBL/GenBank/DDBJ databases">
        <title>Evolutionary Origins and Diversification of the Mycorrhizal Mutualists.</title>
        <authorList>
            <consortium name="DOE Joint Genome Institute"/>
            <consortium name="Mycorrhizal Genomics Consortium"/>
            <person name="Kohler A."/>
            <person name="Kuo A."/>
            <person name="Nagy L.G."/>
            <person name="Floudas D."/>
            <person name="Copeland A."/>
            <person name="Barry K.W."/>
            <person name="Cichocki N."/>
            <person name="Veneault-Fourrey C."/>
            <person name="LaButti K."/>
            <person name="Lindquist E.A."/>
            <person name="Lipzen A."/>
            <person name="Lundell T."/>
            <person name="Morin E."/>
            <person name="Murat C."/>
            <person name="Riley R."/>
            <person name="Ohm R."/>
            <person name="Sun H."/>
            <person name="Tunlid A."/>
            <person name="Henrissat B."/>
            <person name="Grigoriev I.V."/>
            <person name="Hibbett D.S."/>
            <person name="Martin F."/>
        </authorList>
    </citation>
    <scope>NUCLEOTIDE SEQUENCE [LARGE SCALE GENOMIC DNA]</scope>
    <source>
        <strain evidence="4">Ve08.2h10</strain>
    </source>
</reference>
<dbReference type="SUPFAM" id="SSF53474">
    <property type="entry name" value="alpha/beta-Hydrolases"/>
    <property type="match status" value="1"/>
</dbReference>
<evidence type="ECO:0000259" key="2">
    <source>
        <dbReference type="Pfam" id="PF20434"/>
    </source>
</evidence>
<dbReference type="PANTHER" id="PTHR48081">
    <property type="entry name" value="AB HYDROLASE SUPERFAMILY PROTEIN C4A8.06C"/>
    <property type="match status" value="1"/>
</dbReference>
<evidence type="ECO:0000313" key="3">
    <source>
        <dbReference type="EMBL" id="KIK99304.1"/>
    </source>
</evidence>
<accession>A0A0D0E9D1</accession>
<dbReference type="Proteomes" id="UP000054538">
    <property type="component" value="Unassembled WGS sequence"/>
</dbReference>
<dbReference type="PANTHER" id="PTHR48081:SF33">
    <property type="entry name" value="KYNURENINE FORMAMIDASE"/>
    <property type="match status" value="1"/>
</dbReference>
<dbReference type="InterPro" id="IPR049492">
    <property type="entry name" value="BD-FAE-like_dom"/>
</dbReference>
<dbReference type="HOGENOM" id="CLU_016852_1_1_1"/>
<dbReference type="InterPro" id="IPR029058">
    <property type="entry name" value="AB_hydrolase_fold"/>
</dbReference>
<evidence type="ECO:0000313" key="4">
    <source>
        <dbReference type="Proteomes" id="UP000054538"/>
    </source>
</evidence>
<keyword evidence="4" id="KW-1185">Reference proteome</keyword>
<keyword evidence="1" id="KW-0378">Hydrolase</keyword>
<dbReference type="InterPro" id="IPR050300">
    <property type="entry name" value="GDXG_lipolytic_enzyme"/>
</dbReference>
<dbReference type="EMBL" id="KN824864">
    <property type="protein sequence ID" value="KIK99304.1"/>
    <property type="molecule type" value="Genomic_DNA"/>
</dbReference>
<dbReference type="Gene3D" id="3.40.50.1820">
    <property type="entry name" value="alpha/beta hydrolase"/>
    <property type="match status" value="1"/>
</dbReference>
<organism evidence="3 4">
    <name type="scientific">Paxillus rubicundulus Ve08.2h10</name>
    <dbReference type="NCBI Taxonomy" id="930991"/>
    <lineage>
        <taxon>Eukaryota</taxon>
        <taxon>Fungi</taxon>
        <taxon>Dikarya</taxon>
        <taxon>Basidiomycota</taxon>
        <taxon>Agaricomycotina</taxon>
        <taxon>Agaricomycetes</taxon>
        <taxon>Agaricomycetidae</taxon>
        <taxon>Boletales</taxon>
        <taxon>Paxilineae</taxon>
        <taxon>Paxillaceae</taxon>
        <taxon>Paxillus</taxon>
    </lineage>
</organism>
<feature type="domain" description="BD-FAE-like" evidence="2">
    <location>
        <begin position="39"/>
        <end position="245"/>
    </location>
</feature>
<dbReference type="AlphaFoldDB" id="A0A0D0E9D1"/>
<reference evidence="3 4" key="1">
    <citation type="submission" date="2014-04" db="EMBL/GenBank/DDBJ databases">
        <authorList>
            <consortium name="DOE Joint Genome Institute"/>
            <person name="Kuo A."/>
            <person name="Kohler A."/>
            <person name="Jargeat P."/>
            <person name="Nagy L.G."/>
            <person name="Floudas D."/>
            <person name="Copeland A."/>
            <person name="Barry K.W."/>
            <person name="Cichocki N."/>
            <person name="Veneault-Fourrey C."/>
            <person name="LaButti K."/>
            <person name="Lindquist E.A."/>
            <person name="Lipzen A."/>
            <person name="Lundell T."/>
            <person name="Morin E."/>
            <person name="Murat C."/>
            <person name="Sun H."/>
            <person name="Tunlid A."/>
            <person name="Henrissat B."/>
            <person name="Grigoriev I.V."/>
            <person name="Hibbett D.S."/>
            <person name="Martin F."/>
            <person name="Nordberg H.P."/>
            <person name="Cantor M.N."/>
            <person name="Hua S.X."/>
        </authorList>
    </citation>
    <scope>NUCLEOTIDE SEQUENCE [LARGE SCALE GENOMIC DNA]</scope>
    <source>
        <strain evidence="3 4">Ve08.2h10</strain>
    </source>
</reference>
<evidence type="ECO:0000256" key="1">
    <source>
        <dbReference type="ARBA" id="ARBA00022801"/>
    </source>
</evidence>